<evidence type="ECO:0000313" key="12">
    <source>
        <dbReference type="Ensembl" id="ENSHCOP00000018963.1"/>
    </source>
</evidence>
<keyword evidence="13" id="KW-1185">Reference proteome</keyword>
<feature type="domain" description="G-protein coupled receptors family 1 profile" evidence="11">
    <location>
        <begin position="36"/>
        <end position="298"/>
    </location>
</feature>
<feature type="transmembrane region" description="Helical" evidence="10">
    <location>
        <begin position="57"/>
        <end position="78"/>
    </location>
</feature>
<comment type="subcellular location">
    <subcellularLocation>
        <location evidence="1 10">Cell membrane</location>
        <topology evidence="1 10">Multi-pass membrane protein</topology>
    </subcellularLocation>
</comment>
<keyword evidence="4 10" id="KW-1133">Transmembrane helix</keyword>
<dbReference type="InterPro" id="IPR017452">
    <property type="entry name" value="GPCR_Rhodpsn_7TM"/>
</dbReference>
<dbReference type="SUPFAM" id="SSF81321">
    <property type="entry name" value="Family A G protein-coupled receptor-like"/>
    <property type="match status" value="1"/>
</dbReference>
<dbReference type="OMA" id="LQTYVTW"/>
<feature type="transmembrane region" description="Helical" evidence="10">
    <location>
        <begin position="245"/>
        <end position="266"/>
    </location>
</feature>
<sequence>IKKVNDNLFNSDPRDETLARVEITLLAIIFSSAAVLNGILLLVLWRQRKHMSRMRVFVFHLALADLVVTFFQVCPQLMWDITDRFVGPDLVCRLVKYLQVLGMFSSTYMIVAMTVDRYQAVCNPMVKFQRTHRRMSAAVCAAWGVSLVGSLPQVFIFSRVEVAPGVFDCWAKFVQPWGLKTYITWTTAVIFVVPVITLVFCQVRICRAIQQNLRRKPRRGLAGALPPRSSGAAGMSKARVKTLKMTVVIVVAYVVCWSPFFTVQLWSAWDPNAPKETATFTILMLLASLNSCANPLIYLLFSGPFPRRLLVPVCQRHSFAKDSTHDEATLVSTFYTSFKTLANDK</sequence>
<evidence type="ECO:0000313" key="13">
    <source>
        <dbReference type="Proteomes" id="UP000264820"/>
    </source>
</evidence>
<evidence type="ECO:0000256" key="2">
    <source>
        <dbReference type="ARBA" id="ARBA00022475"/>
    </source>
</evidence>
<evidence type="ECO:0000256" key="1">
    <source>
        <dbReference type="ARBA" id="ARBA00004651"/>
    </source>
</evidence>
<feature type="transmembrane region" description="Helical" evidence="10">
    <location>
        <begin position="278"/>
        <end position="301"/>
    </location>
</feature>
<dbReference type="PRINTS" id="PR00896">
    <property type="entry name" value="VASOPRESSINR"/>
</dbReference>
<evidence type="ECO:0000256" key="4">
    <source>
        <dbReference type="ARBA" id="ARBA00022989"/>
    </source>
</evidence>
<keyword evidence="6 10" id="KW-0472">Membrane</keyword>
<dbReference type="GO" id="GO:0005886">
    <property type="term" value="C:plasma membrane"/>
    <property type="evidence" value="ECO:0007669"/>
    <property type="project" value="UniProtKB-SubCell"/>
</dbReference>
<dbReference type="Pfam" id="PF00001">
    <property type="entry name" value="7tm_1"/>
    <property type="match status" value="1"/>
</dbReference>
<evidence type="ECO:0000256" key="8">
    <source>
        <dbReference type="ARBA" id="ARBA00023180"/>
    </source>
</evidence>
<evidence type="ECO:0000256" key="6">
    <source>
        <dbReference type="ARBA" id="ARBA00023136"/>
    </source>
</evidence>
<feature type="transmembrane region" description="Helical" evidence="10">
    <location>
        <begin position="98"/>
        <end position="115"/>
    </location>
</feature>
<feature type="transmembrane region" description="Helical" evidence="10">
    <location>
        <begin position="23"/>
        <end position="45"/>
    </location>
</feature>
<protein>
    <submittedName>
        <fullName evidence="12">Oxytocin receptor-like</fullName>
    </submittedName>
</protein>
<dbReference type="PANTHER" id="PTHR24241">
    <property type="entry name" value="NEUROPEPTIDE RECEPTOR-RELATED G-PROTEIN COUPLED RECEPTOR"/>
    <property type="match status" value="1"/>
</dbReference>
<keyword evidence="8 10" id="KW-0325">Glycoprotein</keyword>
<organism evidence="12 13">
    <name type="scientific">Hippocampus comes</name>
    <name type="common">Tiger tail seahorse</name>
    <dbReference type="NCBI Taxonomy" id="109280"/>
    <lineage>
        <taxon>Eukaryota</taxon>
        <taxon>Metazoa</taxon>
        <taxon>Chordata</taxon>
        <taxon>Craniata</taxon>
        <taxon>Vertebrata</taxon>
        <taxon>Euteleostomi</taxon>
        <taxon>Actinopterygii</taxon>
        <taxon>Neopterygii</taxon>
        <taxon>Teleostei</taxon>
        <taxon>Neoteleostei</taxon>
        <taxon>Acanthomorphata</taxon>
        <taxon>Syngnathiaria</taxon>
        <taxon>Syngnathiformes</taxon>
        <taxon>Syngnathoidei</taxon>
        <taxon>Syngnathidae</taxon>
        <taxon>Hippocampus</taxon>
    </lineage>
</organism>
<dbReference type="GO" id="GO:0032870">
    <property type="term" value="P:cellular response to hormone stimulus"/>
    <property type="evidence" value="ECO:0007669"/>
    <property type="project" value="TreeGrafter"/>
</dbReference>
<dbReference type="Gene3D" id="1.20.1070.10">
    <property type="entry name" value="Rhodopsin 7-helix transmembrane proteins"/>
    <property type="match status" value="1"/>
</dbReference>
<dbReference type="PROSITE" id="PS00237">
    <property type="entry name" value="G_PROTEIN_RECEP_F1_1"/>
    <property type="match status" value="1"/>
</dbReference>
<dbReference type="GO" id="GO:0045907">
    <property type="term" value="P:positive regulation of vasoconstriction"/>
    <property type="evidence" value="ECO:0007669"/>
    <property type="project" value="TreeGrafter"/>
</dbReference>
<dbReference type="PANTHER" id="PTHR24241:SF133">
    <property type="entry name" value="OXYTOCIN RECEPTOR"/>
    <property type="match status" value="1"/>
</dbReference>
<reference evidence="12" key="2">
    <citation type="submission" date="2025-09" db="UniProtKB">
        <authorList>
            <consortium name="Ensembl"/>
        </authorList>
    </citation>
    <scope>IDENTIFICATION</scope>
</reference>
<comment type="similarity">
    <text evidence="10">Belongs to the G-protein coupled receptor 1 family. Vasopressin/oxytocin receptor subfamily.</text>
</comment>
<evidence type="ECO:0000256" key="10">
    <source>
        <dbReference type="RuleBase" id="RU046427"/>
    </source>
</evidence>
<keyword evidence="7 10" id="KW-0675">Receptor</keyword>
<keyword evidence="5 10" id="KW-0297">G-protein coupled receptor</keyword>
<accession>A0A3Q2YMS2</accession>
<proteinExistence type="inferred from homology"/>
<feature type="transmembrane region" description="Helical" evidence="10">
    <location>
        <begin position="182"/>
        <end position="206"/>
    </location>
</feature>
<evidence type="ECO:0000256" key="7">
    <source>
        <dbReference type="ARBA" id="ARBA00023170"/>
    </source>
</evidence>
<dbReference type="GO" id="GO:0005000">
    <property type="term" value="F:vasopressin receptor activity"/>
    <property type="evidence" value="ECO:0007669"/>
    <property type="project" value="InterPro"/>
</dbReference>
<feature type="transmembrane region" description="Helical" evidence="10">
    <location>
        <begin position="136"/>
        <end position="157"/>
    </location>
</feature>
<keyword evidence="3 10" id="KW-0812">Transmembrane</keyword>
<dbReference type="Ensembl" id="ENSHCOT00000009918.1">
    <property type="protein sequence ID" value="ENSHCOP00000018963.1"/>
    <property type="gene ID" value="ENSHCOG00000003969.1"/>
</dbReference>
<dbReference type="GO" id="GO:0042277">
    <property type="term" value="F:peptide binding"/>
    <property type="evidence" value="ECO:0007669"/>
    <property type="project" value="TreeGrafter"/>
</dbReference>
<dbReference type="GO" id="GO:0001992">
    <property type="term" value="P:regulation of systemic arterial blood pressure by vasopressin"/>
    <property type="evidence" value="ECO:0007669"/>
    <property type="project" value="TreeGrafter"/>
</dbReference>
<reference evidence="12" key="1">
    <citation type="submission" date="2025-08" db="UniProtKB">
        <authorList>
            <consortium name="Ensembl"/>
        </authorList>
    </citation>
    <scope>IDENTIFICATION</scope>
</reference>
<evidence type="ECO:0000256" key="3">
    <source>
        <dbReference type="ARBA" id="ARBA00022692"/>
    </source>
</evidence>
<dbReference type="GeneTree" id="ENSGT01050000244882"/>
<keyword evidence="9 10" id="KW-0807">Transducer</keyword>
<dbReference type="PROSITE" id="PS50262">
    <property type="entry name" value="G_PROTEIN_RECEP_F1_2"/>
    <property type="match status" value="1"/>
</dbReference>
<name>A0A3Q2YMS2_HIPCM</name>
<keyword evidence="2" id="KW-1003">Cell membrane</keyword>
<evidence type="ECO:0000256" key="5">
    <source>
        <dbReference type="ARBA" id="ARBA00023040"/>
    </source>
</evidence>
<dbReference type="AlphaFoldDB" id="A0A3Q2YMS2"/>
<dbReference type="FunFam" id="1.20.1070.10:FF:000205">
    <property type="entry name" value="[Arg8]-vasotocin receptor"/>
    <property type="match status" value="1"/>
</dbReference>
<evidence type="ECO:0000256" key="9">
    <source>
        <dbReference type="ARBA" id="ARBA00023224"/>
    </source>
</evidence>
<dbReference type="Proteomes" id="UP000264820">
    <property type="component" value="Unplaced"/>
</dbReference>
<dbReference type="InterPro" id="IPR000276">
    <property type="entry name" value="GPCR_Rhodpsn"/>
</dbReference>
<evidence type="ECO:0000259" key="11">
    <source>
        <dbReference type="PROSITE" id="PS50262"/>
    </source>
</evidence>
<dbReference type="STRING" id="109280.ENSHCOP00000018963"/>
<dbReference type="InterPro" id="IPR001817">
    <property type="entry name" value="Vasoprsn_rcpt"/>
</dbReference>
<dbReference type="PRINTS" id="PR00237">
    <property type="entry name" value="GPCRRHODOPSN"/>
</dbReference>